<feature type="compositionally biased region" description="Basic and acidic residues" evidence="1">
    <location>
        <begin position="111"/>
        <end position="123"/>
    </location>
</feature>
<proteinExistence type="predicted"/>
<reference evidence="2 3" key="1">
    <citation type="submission" date="2019-02" db="EMBL/GenBank/DDBJ databases">
        <title>Genome sequencing of the rare red list fungi Phellinidium pouzarii.</title>
        <authorList>
            <person name="Buettner E."/>
            <person name="Kellner H."/>
        </authorList>
    </citation>
    <scope>NUCLEOTIDE SEQUENCE [LARGE SCALE GENOMIC DNA]</scope>
    <source>
        <strain evidence="2 3">DSM 108285</strain>
    </source>
</reference>
<accession>A0A4S4KFB6</accession>
<feature type="region of interest" description="Disordered" evidence="1">
    <location>
        <begin position="248"/>
        <end position="307"/>
    </location>
</feature>
<dbReference type="AlphaFoldDB" id="A0A4S4KFB6"/>
<gene>
    <name evidence="2" type="ORF">EW145_g7703</name>
</gene>
<keyword evidence="3" id="KW-1185">Reference proteome</keyword>
<feature type="compositionally biased region" description="Low complexity" evidence="1">
    <location>
        <begin position="7"/>
        <end position="42"/>
    </location>
</feature>
<evidence type="ECO:0000313" key="2">
    <source>
        <dbReference type="EMBL" id="THG96868.1"/>
    </source>
</evidence>
<sequence length="332" mass="37657">MADRNSRSSQQRSQGSRARSALSPHSSAHASSASSGRALRLHNVPNPPPPQPIAYPTPVQVLKGPHDLAEAEPYGDQPYNPYEVSDGVQELGQDHDYDYIDVEEIVEMDQYPERPRQVRRESQDVEFGNRVPRAGGRRHGWEVNVRMPRIREISKGLSKEKAKTLLHSLKVPQNISNLKSFRSLRRAHTVSHPSAPPFEFRDSQPVPQSIRQQYAELAPSDGVVHKSEDGFLAPPPYGPAPVSMLDVELRRSRSQSESHHSQNSSRTTGHRPRSQSHTDSRRDHRREPQLRPNLPIHPSTIASIPPNIHSYESRTQDRFRQSFYHALLFGFF</sequence>
<name>A0A4S4KFB6_9AGAM</name>
<organism evidence="2 3">
    <name type="scientific">Phellinidium pouzarii</name>
    <dbReference type="NCBI Taxonomy" id="167371"/>
    <lineage>
        <taxon>Eukaryota</taxon>
        <taxon>Fungi</taxon>
        <taxon>Dikarya</taxon>
        <taxon>Basidiomycota</taxon>
        <taxon>Agaricomycotina</taxon>
        <taxon>Agaricomycetes</taxon>
        <taxon>Hymenochaetales</taxon>
        <taxon>Hymenochaetaceae</taxon>
        <taxon>Phellinidium</taxon>
    </lineage>
</organism>
<evidence type="ECO:0000313" key="3">
    <source>
        <dbReference type="Proteomes" id="UP000308199"/>
    </source>
</evidence>
<dbReference type="EMBL" id="SGPK01000843">
    <property type="protein sequence ID" value="THG96868.1"/>
    <property type="molecule type" value="Genomic_DNA"/>
</dbReference>
<feature type="region of interest" description="Disordered" evidence="1">
    <location>
        <begin position="1"/>
        <end position="86"/>
    </location>
</feature>
<feature type="compositionally biased region" description="Pro residues" evidence="1">
    <location>
        <begin position="45"/>
        <end position="55"/>
    </location>
</feature>
<protein>
    <submittedName>
        <fullName evidence="2">Uncharacterized protein</fullName>
    </submittedName>
</protein>
<feature type="region of interest" description="Disordered" evidence="1">
    <location>
        <begin position="110"/>
        <end position="136"/>
    </location>
</feature>
<evidence type="ECO:0000256" key="1">
    <source>
        <dbReference type="SAM" id="MobiDB-lite"/>
    </source>
</evidence>
<comment type="caution">
    <text evidence="2">The sequence shown here is derived from an EMBL/GenBank/DDBJ whole genome shotgun (WGS) entry which is preliminary data.</text>
</comment>
<feature type="compositionally biased region" description="Basic and acidic residues" evidence="1">
    <location>
        <begin position="248"/>
        <end position="260"/>
    </location>
</feature>
<feature type="compositionally biased region" description="Basic and acidic residues" evidence="1">
    <location>
        <begin position="276"/>
        <end position="289"/>
    </location>
</feature>
<dbReference type="Proteomes" id="UP000308199">
    <property type="component" value="Unassembled WGS sequence"/>
</dbReference>